<dbReference type="InterPro" id="IPR003892">
    <property type="entry name" value="CUE"/>
</dbReference>
<dbReference type="PROSITE" id="PS51140">
    <property type="entry name" value="CUE"/>
    <property type="match status" value="1"/>
</dbReference>
<dbReference type="CDD" id="cd14279">
    <property type="entry name" value="CUE"/>
    <property type="match status" value="1"/>
</dbReference>
<dbReference type="InterPro" id="IPR026607">
    <property type="entry name" value="DMRT"/>
</dbReference>
<evidence type="ECO:0000313" key="10">
    <source>
        <dbReference type="RefSeq" id="XP_065656207.1"/>
    </source>
</evidence>
<evidence type="ECO:0000256" key="1">
    <source>
        <dbReference type="ARBA" id="ARBA00022723"/>
    </source>
</evidence>
<feature type="region of interest" description="Disordered" evidence="6">
    <location>
        <begin position="148"/>
        <end position="210"/>
    </location>
</feature>
<dbReference type="SUPFAM" id="SSF82927">
    <property type="entry name" value="Cysteine-rich DNA binding domain, (DM domain)"/>
    <property type="match status" value="1"/>
</dbReference>
<dbReference type="PANTHER" id="PTHR12322">
    <property type="entry name" value="DOUBLESEX AND MAB-3 RELATED TRANSCRIPTION FACTOR DMRT"/>
    <property type="match status" value="1"/>
</dbReference>
<dbReference type="InterPro" id="IPR009060">
    <property type="entry name" value="UBA-like_sf"/>
</dbReference>
<comment type="subcellular location">
    <subcellularLocation>
        <location evidence="5">Nucleus</location>
    </subcellularLocation>
</comment>
<dbReference type="Pfam" id="PF00751">
    <property type="entry name" value="DM"/>
    <property type="match status" value="1"/>
</dbReference>
<name>A0ABM4C3S0_HYDVU</name>
<organism evidence="9 10">
    <name type="scientific">Hydra vulgaris</name>
    <name type="common">Hydra</name>
    <name type="synonym">Hydra attenuata</name>
    <dbReference type="NCBI Taxonomy" id="6087"/>
    <lineage>
        <taxon>Eukaryota</taxon>
        <taxon>Metazoa</taxon>
        <taxon>Cnidaria</taxon>
        <taxon>Hydrozoa</taxon>
        <taxon>Hydroidolina</taxon>
        <taxon>Anthoathecata</taxon>
        <taxon>Aplanulata</taxon>
        <taxon>Hydridae</taxon>
        <taxon>Hydra</taxon>
    </lineage>
</organism>
<evidence type="ECO:0000259" key="8">
    <source>
        <dbReference type="PROSITE" id="PS51140"/>
    </source>
</evidence>
<dbReference type="PROSITE" id="PS40000">
    <property type="entry name" value="DM_1"/>
    <property type="match status" value="1"/>
</dbReference>
<gene>
    <name evidence="10" type="primary">LOC101235288</name>
</gene>
<keyword evidence="1 5" id="KW-0479">Metal-binding</keyword>
<feature type="compositionally biased region" description="Basic and acidic residues" evidence="6">
    <location>
        <begin position="148"/>
        <end position="204"/>
    </location>
</feature>
<dbReference type="InterPro" id="IPR036407">
    <property type="entry name" value="DM_DNA-bd_sf"/>
</dbReference>
<sequence>MCNFIRSLFRKGCEEMSNSASVSHLSHERSEYEQQKNLEANSRIPKCARCRNHGVDYELKGHKEKCKFKDCVCRSCLVVLERQKVTAARVAHLRHQRKVAERKGLSSYHDFNALTEEEEYVLSQNYETRNEEKRTYVREKKQFNHDSYDRVSMIEKQKKHEDKNSKKDFEDTPNRDFEKSLSRETEGNSNRDFEERFYRPEETTRSLSSLHSSSNTVTLFKKAHNAYSSFYERKRNHYREHSPYYDYRHRDYSRPISPNVCNEKMQSTNRKYFEHYKDKPTTEPYSSYIDLDKKYNQYNQSTNSRLNIPSTLINQILYSDIKVRPRQYESKSLRVLYVMFPEIDEETIREVLRKCEYDIQNAVDHLLRNHRIQVTSNEFEHSLSKNNNAFKKYFSTPRADVKEVRNQLLDK</sequence>
<dbReference type="GeneID" id="101235288"/>
<proteinExistence type="predicted"/>
<evidence type="ECO:0000256" key="3">
    <source>
        <dbReference type="ARBA" id="ARBA00023125"/>
    </source>
</evidence>
<feature type="DNA-binding region" description="DM" evidence="5">
    <location>
        <begin position="47"/>
        <end position="94"/>
    </location>
</feature>
<evidence type="ECO:0000256" key="5">
    <source>
        <dbReference type="PROSITE-ProRule" id="PRU00070"/>
    </source>
</evidence>
<evidence type="ECO:0000313" key="9">
    <source>
        <dbReference type="Proteomes" id="UP001652625"/>
    </source>
</evidence>
<keyword evidence="3 5" id="KW-0238">DNA-binding</keyword>
<dbReference type="Proteomes" id="UP001652625">
    <property type="component" value="Chromosome 06"/>
</dbReference>
<dbReference type="Gene3D" id="4.10.1040.10">
    <property type="entry name" value="DM DNA-binding domain"/>
    <property type="match status" value="1"/>
</dbReference>
<keyword evidence="2 5" id="KW-0862">Zinc</keyword>
<reference evidence="10" key="1">
    <citation type="submission" date="2025-08" db="UniProtKB">
        <authorList>
            <consortium name="RefSeq"/>
        </authorList>
    </citation>
    <scope>IDENTIFICATION</scope>
</reference>
<dbReference type="Gene3D" id="1.10.8.10">
    <property type="entry name" value="DNA helicase RuvA subunit, C-terminal domain"/>
    <property type="match status" value="1"/>
</dbReference>
<dbReference type="Pfam" id="PF02845">
    <property type="entry name" value="CUE"/>
    <property type="match status" value="1"/>
</dbReference>
<dbReference type="SUPFAM" id="SSF46934">
    <property type="entry name" value="UBA-like"/>
    <property type="match status" value="1"/>
</dbReference>
<evidence type="ECO:0000256" key="6">
    <source>
        <dbReference type="SAM" id="MobiDB-lite"/>
    </source>
</evidence>
<dbReference type="InterPro" id="IPR001275">
    <property type="entry name" value="DM_DNA-bd"/>
</dbReference>
<feature type="domain" description="CUE" evidence="8">
    <location>
        <begin position="328"/>
        <end position="370"/>
    </location>
</feature>
<dbReference type="SMART" id="SM00301">
    <property type="entry name" value="DM"/>
    <property type="match status" value="1"/>
</dbReference>
<dbReference type="PANTHER" id="PTHR12322:SF53">
    <property type="entry name" value="DOUBLESEX-MAB RELATED 11E"/>
    <property type="match status" value="1"/>
</dbReference>
<evidence type="ECO:0000256" key="4">
    <source>
        <dbReference type="ARBA" id="ARBA00023242"/>
    </source>
</evidence>
<accession>A0ABM4C3S0</accession>
<keyword evidence="9" id="KW-1185">Reference proteome</keyword>
<feature type="domain" description="DM" evidence="7">
    <location>
        <begin position="47"/>
        <end position="94"/>
    </location>
</feature>
<dbReference type="RefSeq" id="XP_065656207.1">
    <property type="nucleotide sequence ID" value="XM_065800135.1"/>
</dbReference>
<evidence type="ECO:0000256" key="2">
    <source>
        <dbReference type="ARBA" id="ARBA00022833"/>
    </source>
</evidence>
<evidence type="ECO:0000259" key="7">
    <source>
        <dbReference type="PROSITE" id="PS50809"/>
    </source>
</evidence>
<keyword evidence="4 5" id="KW-0539">Nucleus</keyword>
<protein>
    <submittedName>
        <fullName evidence="10">Uncharacterized protein LOC101235288</fullName>
    </submittedName>
</protein>
<dbReference type="PROSITE" id="PS50809">
    <property type="entry name" value="DM_2"/>
    <property type="match status" value="1"/>
</dbReference>